<keyword evidence="2" id="KW-1185">Reference proteome</keyword>
<dbReference type="EMBL" id="JARKHS020029072">
    <property type="protein sequence ID" value="KAK8763699.1"/>
    <property type="molecule type" value="Genomic_DNA"/>
</dbReference>
<evidence type="ECO:0000313" key="2">
    <source>
        <dbReference type="Proteomes" id="UP001321473"/>
    </source>
</evidence>
<accession>A0AAQ4DMK9</accession>
<sequence length="351" mass="39363">MCAAPGAPLNADCVQCVFNMRENFSFLSYCTCVIQNGTKYPAAVQDAKLVRTEAAARCAQEACQNLCVAELDEDEEDTATDPHQSATSYWMQLTTVLGSDSMEKNPNESVNLSVLSISDCSHDEGSFSAYKDALDQHIQNQQLSRMSHRELRARRKQDIRFLDEVIGHLAAKNQELIREREKNRVQGKNLAIRKIKLLKAELQWLEKAMQNDSETARAFLHAANMSAAAESTAAEGTSVGPSGMAAVLESCRNAIFQEYCSSLDRIMKDEDKARPKRVRQERRVAKAEKLLSKAEKTFHENNPIAGTLQILETIKELRSWEKAIPFVEGKVDGRTFAEWLPVILPFIGKRH</sequence>
<evidence type="ECO:0000313" key="1">
    <source>
        <dbReference type="EMBL" id="KAK8763699.1"/>
    </source>
</evidence>
<dbReference type="Proteomes" id="UP001321473">
    <property type="component" value="Unassembled WGS sequence"/>
</dbReference>
<organism evidence="1 2">
    <name type="scientific">Amblyomma americanum</name>
    <name type="common">Lone star tick</name>
    <dbReference type="NCBI Taxonomy" id="6943"/>
    <lineage>
        <taxon>Eukaryota</taxon>
        <taxon>Metazoa</taxon>
        <taxon>Ecdysozoa</taxon>
        <taxon>Arthropoda</taxon>
        <taxon>Chelicerata</taxon>
        <taxon>Arachnida</taxon>
        <taxon>Acari</taxon>
        <taxon>Parasitiformes</taxon>
        <taxon>Ixodida</taxon>
        <taxon>Ixodoidea</taxon>
        <taxon>Ixodidae</taxon>
        <taxon>Amblyomminae</taxon>
        <taxon>Amblyomma</taxon>
    </lineage>
</organism>
<comment type="caution">
    <text evidence="1">The sequence shown here is derived from an EMBL/GenBank/DDBJ whole genome shotgun (WGS) entry which is preliminary data.</text>
</comment>
<gene>
    <name evidence="1" type="ORF">V5799_033694</name>
</gene>
<protein>
    <submittedName>
        <fullName evidence="1">Uncharacterized protein</fullName>
    </submittedName>
</protein>
<name>A0AAQ4DMK9_AMBAM</name>
<reference evidence="1 2" key="1">
    <citation type="journal article" date="2023" name="Arcadia Sci">
        <title>De novo assembly of a long-read Amblyomma americanum tick genome.</title>
        <authorList>
            <person name="Chou S."/>
            <person name="Poskanzer K.E."/>
            <person name="Rollins M."/>
            <person name="Thuy-Boun P.S."/>
        </authorList>
    </citation>
    <scope>NUCLEOTIDE SEQUENCE [LARGE SCALE GENOMIC DNA]</scope>
    <source>
        <strain evidence="1">F_SG_1</strain>
        <tissue evidence="1">Salivary glands</tissue>
    </source>
</reference>
<proteinExistence type="predicted"/>
<dbReference type="AlphaFoldDB" id="A0AAQ4DMK9"/>